<evidence type="ECO:0000256" key="2">
    <source>
        <dbReference type="ARBA" id="ARBA00022801"/>
    </source>
</evidence>
<protein>
    <recommendedName>
        <fullName evidence="6">Peptidyl-tRNA hydrolase</fullName>
    </recommendedName>
</protein>
<evidence type="ECO:0000256" key="1">
    <source>
        <dbReference type="ARBA" id="ARBA00022555"/>
    </source>
</evidence>
<dbReference type="Pfam" id="PF01195">
    <property type="entry name" value="Pept_tRNA_hydro"/>
    <property type="match status" value="1"/>
</dbReference>
<organism evidence="4 5">
    <name type="scientific">Mortierella alpina</name>
    <name type="common">Oleaginous fungus</name>
    <name type="synonym">Mortierella renispora</name>
    <dbReference type="NCBI Taxonomy" id="64518"/>
    <lineage>
        <taxon>Eukaryota</taxon>
        <taxon>Fungi</taxon>
        <taxon>Fungi incertae sedis</taxon>
        <taxon>Mucoromycota</taxon>
        <taxon>Mortierellomycotina</taxon>
        <taxon>Mortierellomycetes</taxon>
        <taxon>Mortierellales</taxon>
        <taxon>Mortierellaceae</taxon>
        <taxon>Mortierella</taxon>
    </lineage>
</organism>
<dbReference type="InterPro" id="IPR036416">
    <property type="entry name" value="Pept_tRNA_hydro_sf"/>
</dbReference>
<keyword evidence="3" id="KW-0694">RNA-binding</keyword>
<keyword evidence="2" id="KW-0378">Hydrolase</keyword>
<dbReference type="AlphaFoldDB" id="A0A9P8A4Y2"/>
<dbReference type="PANTHER" id="PTHR17224:SF1">
    <property type="entry name" value="PEPTIDYL-TRNA HYDROLASE"/>
    <property type="match status" value="1"/>
</dbReference>
<dbReference type="GO" id="GO:0004045">
    <property type="term" value="F:peptidyl-tRNA hydrolase activity"/>
    <property type="evidence" value="ECO:0007669"/>
    <property type="project" value="InterPro"/>
</dbReference>
<sequence length="262" mass="28697">MTSRPVDFLLVGLGNPGSEYTTTRHNGTQLDNSWNEQWAAVIGTIRSPGFLFTDYLANVVAMDQKNSVPPVFQRRWPLSADVHDIVFSYQKGNVSNSLRIVLAKPLTFMNESGTAVKKVMDFYNISDPKKLIVVSDDINTLPGALAIQDGGDMKSLAGQKGQESIATILGTTNFIRFRLGVGKPPSGSPMTIPQWVLGPFSQEGKDMDLFAYLMGHTTHALLDFVQTNDLKSCRKKFTKSKKIPSGLVPVTSIESPVLTEGM</sequence>
<name>A0A9P8A4Y2_MORAP</name>
<dbReference type="Proteomes" id="UP000717515">
    <property type="component" value="Unassembled WGS sequence"/>
</dbReference>
<reference evidence="4" key="1">
    <citation type="submission" date="2021-07" db="EMBL/GenBank/DDBJ databases">
        <title>Draft genome of Mortierella alpina, strain LL118, isolated from an aspen leaf litter sample.</title>
        <authorList>
            <person name="Yang S."/>
            <person name="Vinatzer B.A."/>
        </authorList>
    </citation>
    <scope>NUCLEOTIDE SEQUENCE</scope>
    <source>
        <strain evidence="4">LL118</strain>
    </source>
</reference>
<dbReference type="SUPFAM" id="SSF53178">
    <property type="entry name" value="Peptidyl-tRNA hydrolase-like"/>
    <property type="match status" value="1"/>
</dbReference>
<keyword evidence="1" id="KW-0820">tRNA-binding</keyword>
<dbReference type="EMBL" id="JAIFTL010000125">
    <property type="protein sequence ID" value="KAG9322890.1"/>
    <property type="molecule type" value="Genomic_DNA"/>
</dbReference>
<dbReference type="PANTHER" id="PTHR17224">
    <property type="entry name" value="PEPTIDYL-TRNA HYDROLASE"/>
    <property type="match status" value="1"/>
</dbReference>
<evidence type="ECO:0000313" key="4">
    <source>
        <dbReference type="EMBL" id="KAG9322890.1"/>
    </source>
</evidence>
<evidence type="ECO:0008006" key="6">
    <source>
        <dbReference type="Google" id="ProtNLM"/>
    </source>
</evidence>
<gene>
    <name evidence="4" type="ORF">KVV02_002399</name>
</gene>
<dbReference type="InterPro" id="IPR001328">
    <property type="entry name" value="Pept_tRNA_hydro"/>
</dbReference>
<proteinExistence type="predicted"/>
<comment type="caution">
    <text evidence="4">The sequence shown here is derived from an EMBL/GenBank/DDBJ whole genome shotgun (WGS) entry which is preliminary data.</text>
</comment>
<accession>A0A9P8A4Y2</accession>
<dbReference type="GO" id="GO:0000049">
    <property type="term" value="F:tRNA binding"/>
    <property type="evidence" value="ECO:0007669"/>
    <property type="project" value="UniProtKB-KW"/>
</dbReference>
<dbReference type="Gene3D" id="3.40.50.1470">
    <property type="entry name" value="Peptidyl-tRNA hydrolase"/>
    <property type="match status" value="1"/>
</dbReference>
<evidence type="ECO:0000313" key="5">
    <source>
        <dbReference type="Proteomes" id="UP000717515"/>
    </source>
</evidence>
<evidence type="ECO:0000256" key="3">
    <source>
        <dbReference type="ARBA" id="ARBA00022884"/>
    </source>
</evidence>
<dbReference type="NCBIfam" id="TIGR00447">
    <property type="entry name" value="pth"/>
    <property type="match status" value="1"/>
</dbReference>